<dbReference type="Proteomes" id="UP000003217">
    <property type="component" value="Unassembled WGS sequence"/>
</dbReference>
<proteinExistence type="predicted"/>
<dbReference type="Pfam" id="PF18813">
    <property type="entry name" value="PBECR4"/>
    <property type="match status" value="1"/>
</dbReference>
<name>G5KAP6_9STRE</name>
<dbReference type="EMBL" id="AEUY02000005">
    <property type="protein sequence ID" value="EHI64719.1"/>
    <property type="molecule type" value="Genomic_DNA"/>
</dbReference>
<protein>
    <recommendedName>
        <fullName evidence="1">Phage-Barnase-EndoU-ColicinE5/D-RelE like nuclease 4 domain-containing protein</fullName>
    </recommendedName>
</protein>
<evidence type="ECO:0000313" key="3">
    <source>
        <dbReference type="Proteomes" id="UP000003217"/>
    </source>
</evidence>
<dbReference type="RefSeq" id="WP_007893015.1">
    <property type="nucleotide sequence ID" value="NZ_AEUY02000005.1"/>
</dbReference>
<accession>G5KAP6</accession>
<evidence type="ECO:0000259" key="1">
    <source>
        <dbReference type="Pfam" id="PF18813"/>
    </source>
</evidence>
<dbReference type="AlphaFoldDB" id="G5KAP6"/>
<comment type="caution">
    <text evidence="2">The sequence shown here is derived from an EMBL/GenBank/DDBJ whole genome shotgun (WGS) entry which is preliminary data.</text>
</comment>
<sequence length="169" mass="20299">MDLKEIIQDYHLNFDSKKCKIETGYKQMPFFLVSFTLNDLFHLLGIHKLKTDYRASTWIEAVASDKFVLENYKKHQNYFDIIPRIQNYEFLYEIFYAAKLKVCILEKDLSRNTMKLSVVFYKYDKKKTVVIGLKKDKKRGYFIPATLHVNRNNPYKRYRQTVVTAISWI</sequence>
<feature type="domain" description="Phage-Barnase-EndoU-ColicinE5/D-RelE like nuclease 4" evidence="1">
    <location>
        <begin position="3"/>
        <end position="166"/>
    </location>
</feature>
<keyword evidence="3" id="KW-1185">Reference proteome</keyword>
<organism evidence="2 3">
    <name type="scientific">Streptococcus pseudoporcinus LQ 940-04</name>
    <dbReference type="NCBI Taxonomy" id="875093"/>
    <lineage>
        <taxon>Bacteria</taxon>
        <taxon>Bacillati</taxon>
        <taxon>Bacillota</taxon>
        <taxon>Bacilli</taxon>
        <taxon>Lactobacillales</taxon>
        <taxon>Streptococcaceae</taxon>
        <taxon>Streptococcus</taxon>
    </lineage>
</organism>
<gene>
    <name evidence="2" type="ORF">STRPS_2009</name>
</gene>
<reference evidence="2 3" key="1">
    <citation type="journal article" date="2014" name="Int. J. Syst. Evol. Microbiol.">
        <title>Phylogenomics and the dynamic genome evolution of the genus Streptococcus.</title>
        <authorList>
            <consortium name="The Broad Institute Genome Sequencing Platform"/>
            <person name="Richards V.P."/>
            <person name="Palmer S.R."/>
            <person name="Pavinski Bitar P.D."/>
            <person name="Qin X."/>
            <person name="Weinstock G.M."/>
            <person name="Highlander S.K."/>
            <person name="Town C.D."/>
            <person name="Burne R.A."/>
            <person name="Stanhope M.J."/>
        </authorList>
    </citation>
    <scope>NUCLEOTIDE SEQUENCE [LARGE SCALE GENOMIC DNA]</scope>
    <source>
        <strain evidence="2 3">LQ 940-04</strain>
    </source>
</reference>
<dbReference type="GeneID" id="58554730"/>
<dbReference type="InterPro" id="IPR041420">
    <property type="entry name" value="PBECR4"/>
</dbReference>
<dbReference type="OrthoDB" id="2165713at2"/>
<evidence type="ECO:0000313" key="2">
    <source>
        <dbReference type="EMBL" id="EHI64719.1"/>
    </source>
</evidence>